<dbReference type="GeneTree" id="ENSGT00960000186761"/>
<reference evidence="2" key="1">
    <citation type="submission" date="2025-08" db="UniProtKB">
        <authorList>
            <consortium name="Ensembl"/>
        </authorList>
    </citation>
    <scope>IDENTIFICATION</scope>
</reference>
<evidence type="ECO:0008006" key="4">
    <source>
        <dbReference type="Google" id="ProtNLM"/>
    </source>
</evidence>
<organism evidence="2 3">
    <name type="scientific">Jaculus jaculus</name>
    <name type="common">Lesser Egyptian jerboa</name>
    <dbReference type="NCBI Taxonomy" id="51337"/>
    <lineage>
        <taxon>Eukaryota</taxon>
        <taxon>Metazoa</taxon>
        <taxon>Chordata</taxon>
        <taxon>Craniata</taxon>
        <taxon>Vertebrata</taxon>
        <taxon>Euteleostomi</taxon>
        <taxon>Mammalia</taxon>
        <taxon>Eutheria</taxon>
        <taxon>Euarchontoglires</taxon>
        <taxon>Glires</taxon>
        <taxon>Rodentia</taxon>
        <taxon>Myomorpha</taxon>
        <taxon>Dipodoidea</taxon>
        <taxon>Dipodidae</taxon>
        <taxon>Dipodinae</taxon>
        <taxon>Jaculus</taxon>
    </lineage>
</organism>
<dbReference type="Ensembl" id="ENSJJAT00000014077.1">
    <property type="protein sequence ID" value="ENSJJAP00000007659.1"/>
    <property type="gene ID" value="ENSJJAG00000012010.1"/>
</dbReference>
<feature type="region of interest" description="Disordered" evidence="1">
    <location>
        <begin position="198"/>
        <end position="224"/>
    </location>
</feature>
<evidence type="ECO:0000256" key="1">
    <source>
        <dbReference type="SAM" id="MobiDB-lite"/>
    </source>
</evidence>
<name>A0A8C5KA95_JACJA</name>
<dbReference type="PANTHER" id="PTHR28634:SF1">
    <property type="entry name" value="ZINC FINGER B-BOX DOMAIN-CONTAINING PROTEIN 1"/>
    <property type="match status" value="1"/>
</dbReference>
<evidence type="ECO:0000313" key="2">
    <source>
        <dbReference type="Ensembl" id="ENSJJAP00000007659.1"/>
    </source>
</evidence>
<dbReference type="Proteomes" id="UP000694385">
    <property type="component" value="Unassembled WGS sequence"/>
</dbReference>
<keyword evidence="3" id="KW-1185">Reference proteome</keyword>
<proteinExistence type="predicted"/>
<sequence length="348" mass="39547">VCLECGEDYCSGCFAKIHHKGALRLHRTTLFQAKSQIISNVLDVAHRFIKEVNPDESKRGNNSTKESNKSQHKPKSLLLQGRNSEVGITTKTDECSNPGVGLLCEEPLVEEASAHSPQEAVTQCRAGTQEDSKEQSLHSAKPVFIFFIDSLEECEVQTNLKIWTEPINIEFTEDGLSYMDKLWLKKHRKTLKEQPDMFLHPPATTASTGEVQTSQNENGDESDVEEINVKYPPLFMPVEELDIVRPEPSLTIVQLDDTYEEEYEEKGNIVPYKVELPESQLSITFPNYQKNCFLCESDMCLHRVFNKGRLNLSHLYLRSSPTCYNDGLKVQIVTTLWILILILLTLKK</sequence>
<feature type="region of interest" description="Disordered" evidence="1">
    <location>
        <begin position="114"/>
        <end position="135"/>
    </location>
</feature>
<feature type="region of interest" description="Disordered" evidence="1">
    <location>
        <begin position="53"/>
        <end position="76"/>
    </location>
</feature>
<feature type="compositionally biased region" description="Polar residues" evidence="1">
    <location>
        <begin position="204"/>
        <end position="217"/>
    </location>
</feature>
<dbReference type="InterPro" id="IPR037688">
    <property type="entry name" value="ZBBX"/>
</dbReference>
<accession>A0A8C5KA95</accession>
<protein>
    <recommendedName>
        <fullName evidence="4">B box-type domain-containing protein</fullName>
    </recommendedName>
</protein>
<evidence type="ECO:0000313" key="3">
    <source>
        <dbReference type="Proteomes" id="UP000694385"/>
    </source>
</evidence>
<dbReference type="PANTHER" id="PTHR28634">
    <property type="entry name" value="ZINC FINGER B-BOX DOMAIN-CONTAINING PROTEIN 1"/>
    <property type="match status" value="1"/>
</dbReference>
<dbReference type="AlphaFoldDB" id="A0A8C5KA95"/>
<reference evidence="2" key="2">
    <citation type="submission" date="2025-09" db="UniProtKB">
        <authorList>
            <consortium name="Ensembl"/>
        </authorList>
    </citation>
    <scope>IDENTIFICATION</scope>
</reference>